<dbReference type="Gene3D" id="3.30.70.330">
    <property type="match status" value="1"/>
</dbReference>
<gene>
    <name evidence="6 7" type="primary">rplW</name>
    <name evidence="7" type="ORF">HFQ13_01720</name>
</gene>
<dbReference type="NCBIfam" id="NF004363">
    <property type="entry name" value="PRK05738.2-4"/>
    <property type="match status" value="1"/>
</dbReference>
<evidence type="ECO:0000313" key="7">
    <source>
        <dbReference type="EMBL" id="MBU2786944.1"/>
    </source>
</evidence>
<dbReference type="Proteomes" id="UP001197378">
    <property type="component" value="Unassembled WGS sequence"/>
</dbReference>
<evidence type="ECO:0000256" key="4">
    <source>
        <dbReference type="ARBA" id="ARBA00022980"/>
    </source>
</evidence>
<protein>
    <recommendedName>
        <fullName evidence="6">Large ribosomal subunit protein uL23</fullName>
    </recommendedName>
</protein>
<dbReference type="GO" id="GO:0006412">
    <property type="term" value="P:translation"/>
    <property type="evidence" value="ECO:0007669"/>
    <property type="project" value="UniProtKB-UniRule"/>
</dbReference>
<dbReference type="NCBIfam" id="NF004359">
    <property type="entry name" value="PRK05738.1-3"/>
    <property type="match status" value="1"/>
</dbReference>
<evidence type="ECO:0000256" key="6">
    <source>
        <dbReference type="HAMAP-Rule" id="MF_01369"/>
    </source>
</evidence>
<dbReference type="RefSeq" id="WP_215871593.1">
    <property type="nucleotide sequence ID" value="NZ_JAAXYO010000028.1"/>
</dbReference>
<keyword evidence="5 6" id="KW-0687">Ribonucleoprotein</keyword>
<evidence type="ECO:0000256" key="5">
    <source>
        <dbReference type="ARBA" id="ARBA00023274"/>
    </source>
</evidence>
<dbReference type="AlphaFoldDB" id="A0AAE2YMP1"/>
<keyword evidence="3 6" id="KW-0694">RNA-binding</keyword>
<keyword evidence="4 6" id="KW-0689">Ribosomal protein</keyword>
<dbReference type="GO" id="GO:1990904">
    <property type="term" value="C:ribonucleoprotein complex"/>
    <property type="evidence" value="ECO:0007669"/>
    <property type="project" value="UniProtKB-KW"/>
</dbReference>
<evidence type="ECO:0000256" key="1">
    <source>
        <dbReference type="ARBA" id="ARBA00006700"/>
    </source>
</evidence>
<accession>A0AAE2YMP1</accession>
<keyword evidence="8" id="KW-1185">Reference proteome</keyword>
<evidence type="ECO:0000313" key="8">
    <source>
        <dbReference type="Proteomes" id="UP001197378"/>
    </source>
</evidence>
<dbReference type="Pfam" id="PF00276">
    <property type="entry name" value="Ribosomal_L23"/>
    <property type="match status" value="1"/>
</dbReference>
<dbReference type="InterPro" id="IPR013025">
    <property type="entry name" value="Ribosomal_uL23-like"/>
</dbReference>
<comment type="subunit">
    <text evidence="6">Part of the 50S ribosomal subunit. Contacts protein L29, and trigger factor when it is bound to the ribosome.</text>
</comment>
<keyword evidence="2 6" id="KW-0699">rRNA-binding</keyword>
<name>A0AAE2YMP1_9PROT</name>
<organism evidence="7 8">
    <name type="scientific">Igneacidithiobacillus copahuensis</name>
    <dbReference type="NCBI Taxonomy" id="2724909"/>
    <lineage>
        <taxon>Bacteria</taxon>
        <taxon>Pseudomonadati</taxon>
        <taxon>Pseudomonadota</taxon>
        <taxon>Acidithiobacillia</taxon>
        <taxon>Acidithiobacillales</taxon>
        <taxon>Acidithiobacillaceae</taxon>
        <taxon>Igneacidithiobacillus</taxon>
    </lineage>
</organism>
<comment type="function">
    <text evidence="6">One of the early assembly proteins it binds 23S rRNA. One of the proteins that surrounds the polypeptide exit tunnel on the outside of the ribosome. Forms the main docking site for trigger factor binding to the ribosome.</text>
</comment>
<dbReference type="GO" id="GO:0003735">
    <property type="term" value="F:structural constituent of ribosome"/>
    <property type="evidence" value="ECO:0007669"/>
    <property type="project" value="InterPro"/>
</dbReference>
<dbReference type="HAMAP" id="MF_01369_B">
    <property type="entry name" value="Ribosomal_uL23_B"/>
    <property type="match status" value="1"/>
</dbReference>
<dbReference type="EMBL" id="JAAXYO010000028">
    <property type="protein sequence ID" value="MBU2786944.1"/>
    <property type="molecule type" value="Genomic_DNA"/>
</dbReference>
<reference evidence="7" key="1">
    <citation type="journal article" date="2021" name="ISME J.">
        <title>Genomic evolution of the class Acidithiobacillia: deep-branching Proteobacteria living in extreme acidic conditions.</title>
        <authorList>
            <person name="Moya-Beltran A."/>
            <person name="Beard S."/>
            <person name="Rojas-Villalobos C."/>
            <person name="Issotta F."/>
            <person name="Gallardo Y."/>
            <person name="Ulloa R."/>
            <person name="Giaveno A."/>
            <person name="Degli Esposti M."/>
            <person name="Johnson D.B."/>
            <person name="Quatrini R."/>
        </authorList>
    </citation>
    <scope>NUCLEOTIDE SEQUENCE</scope>
    <source>
        <strain evidence="7">VAN18-1</strain>
    </source>
</reference>
<dbReference type="GO" id="GO:0019843">
    <property type="term" value="F:rRNA binding"/>
    <property type="evidence" value="ECO:0007669"/>
    <property type="project" value="UniProtKB-UniRule"/>
</dbReference>
<evidence type="ECO:0000256" key="2">
    <source>
        <dbReference type="ARBA" id="ARBA00022730"/>
    </source>
</evidence>
<dbReference type="PANTHER" id="PTHR11620">
    <property type="entry name" value="60S RIBOSOMAL PROTEIN L23A"/>
    <property type="match status" value="1"/>
</dbReference>
<evidence type="ECO:0000256" key="3">
    <source>
        <dbReference type="ARBA" id="ARBA00022884"/>
    </source>
</evidence>
<comment type="caution">
    <text evidence="7">The sequence shown here is derived from an EMBL/GenBank/DDBJ whole genome shotgun (WGS) entry which is preliminary data.</text>
</comment>
<dbReference type="NCBIfam" id="NF004366">
    <property type="entry name" value="PRK05738.3-2"/>
    <property type="match status" value="1"/>
</dbReference>
<proteinExistence type="inferred from homology"/>
<dbReference type="GO" id="GO:0005840">
    <property type="term" value="C:ribosome"/>
    <property type="evidence" value="ECO:0007669"/>
    <property type="project" value="UniProtKB-KW"/>
</dbReference>
<dbReference type="InterPro" id="IPR012678">
    <property type="entry name" value="Ribosomal_uL23/eL15/eS24_sf"/>
</dbReference>
<comment type="similarity">
    <text evidence="1 6">Belongs to the universal ribosomal protein uL23 family.</text>
</comment>
<sequence length="97" mass="10856">MNNERQFLVLLAPIVSEKSTMQTQAANQYAFRVARDATKSEIKSAVERLFQVNVLSVQTLNYAGKAKRMGRHAGRRSSWKKAYVRLAEGNSIDLGIA</sequence>
<dbReference type="FunFam" id="3.30.70.330:FF:000001">
    <property type="entry name" value="50S ribosomal protein L23"/>
    <property type="match status" value="1"/>
</dbReference>
<dbReference type="InterPro" id="IPR012677">
    <property type="entry name" value="Nucleotide-bd_a/b_plait_sf"/>
</dbReference>
<dbReference type="SUPFAM" id="SSF54189">
    <property type="entry name" value="Ribosomal proteins S24e, L23 and L15e"/>
    <property type="match status" value="1"/>
</dbReference>